<accession>A0A4Y7REA4</accession>
<comment type="caution">
    <text evidence="2">The sequence shown here is derived from an EMBL/GenBank/DDBJ whole genome shotgun (WGS) entry which is preliminary data.</text>
</comment>
<dbReference type="EMBL" id="QFGA01000001">
    <property type="protein sequence ID" value="TEB07101.1"/>
    <property type="molecule type" value="Genomic_DNA"/>
</dbReference>
<organism evidence="2 3">
    <name type="scientific">Pelotomaculum schinkii</name>
    <dbReference type="NCBI Taxonomy" id="78350"/>
    <lineage>
        <taxon>Bacteria</taxon>
        <taxon>Bacillati</taxon>
        <taxon>Bacillota</taxon>
        <taxon>Clostridia</taxon>
        <taxon>Eubacteriales</taxon>
        <taxon>Desulfotomaculaceae</taxon>
        <taxon>Pelotomaculum</taxon>
    </lineage>
</organism>
<keyword evidence="1" id="KW-1133">Transmembrane helix</keyword>
<keyword evidence="1" id="KW-0812">Transmembrane</keyword>
<dbReference type="AlphaFoldDB" id="A0A4Y7REA4"/>
<evidence type="ECO:0000256" key="1">
    <source>
        <dbReference type="SAM" id="Phobius"/>
    </source>
</evidence>
<keyword evidence="3" id="KW-1185">Reference proteome</keyword>
<name>A0A4Y7REA4_9FIRM</name>
<evidence type="ECO:0000313" key="2">
    <source>
        <dbReference type="EMBL" id="TEB07101.1"/>
    </source>
</evidence>
<feature type="transmembrane region" description="Helical" evidence="1">
    <location>
        <begin position="32"/>
        <end position="51"/>
    </location>
</feature>
<feature type="transmembrane region" description="Helical" evidence="1">
    <location>
        <begin position="7"/>
        <end position="26"/>
    </location>
</feature>
<protein>
    <submittedName>
        <fullName evidence="2">Uncharacterized protein</fullName>
    </submittedName>
</protein>
<evidence type="ECO:0000313" key="3">
    <source>
        <dbReference type="Proteomes" id="UP000298324"/>
    </source>
</evidence>
<sequence length="58" mass="6478">MISLRPVLYAALALVALISVGIVSLINLEQESFIDTLWLLMVMLAMVIWRLQGVFNGM</sequence>
<gene>
    <name evidence="2" type="ORF">Psch_00644</name>
</gene>
<dbReference type="Proteomes" id="UP000298324">
    <property type="component" value="Unassembled WGS sequence"/>
</dbReference>
<reference evidence="2 3" key="1">
    <citation type="journal article" date="2018" name="Environ. Microbiol.">
        <title>Novel energy conservation strategies and behaviour of Pelotomaculum schinkii driving syntrophic propionate catabolism.</title>
        <authorList>
            <person name="Hidalgo-Ahumada C.A.P."/>
            <person name="Nobu M.K."/>
            <person name="Narihiro T."/>
            <person name="Tamaki H."/>
            <person name="Liu W.T."/>
            <person name="Kamagata Y."/>
            <person name="Stams A.J.M."/>
            <person name="Imachi H."/>
            <person name="Sousa D.Z."/>
        </authorList>
    </citation>
    <scope>NUCLEOTIDE SEQUENCE [LARGE SCALE GENOMIC DNA]</scope>
    <source>
        <strain evidence="2 3">HH</strain>
    </source>
</reference>
<proteinExistence type="predicted"/>
<keyword evidence="1" id="KW-0472">Membrane</keyword>